<organism evidence="5 6">
    <name type="scientific">Ranatra chinensis</name>
    <dbReference type="NCBI Taxonomy" id="642074"/>
    <lineage>
        <taxon>Eukaryota</taxon>
        <taxon>Metazoa</taxon>
        <taxon>Ecdysozoa</taxon>
        <taxon>Arthropoda</taxon>
        <taxon>Hexapoda</taxon>
        <taxon>Insecta</taxon>
        <taxon>Pterygota</taxon>
        <taxon>Neoptera</taxon>
        <taxon>Paraneoptera</taxon>
        <taxon>Hemiptera</taxon>
        <taxon>Heteroptera</taxon>
        <taxon>Panheteroptera</taxon>
        <taxon>Nepomorpha</taxon>
        <taxon>Nepidae</taxon>
        <taxon>Ranatrinae</taxon>
        <taxon>Ranatra</taxon>
    </lineage>
</organism>
<feature type="region of interest" description="Disordered" evidence="3">
    <location>
        <begin position="78"/>
        <end position="107"/>
    </location>
</feature>
<dbReference type="PANTHER" id="PTHR46116:SF15">
    <property type="entry name" value="(E3-INDEPENDENT) E2 UBIQUITIN-CONJUGATING ENZYME"/>
    <property type="match status" value="1"/>
</dbReference>
<name>A0ABD0Y0V6_9HEMI</name>
<dbReference type="Gene3D" id="3.10.110.10">
    <property type="entry name" value="Ubiquitin Conjugating Enzyme"/>
    <property type="match status" value="2"/>
</dbReference>
<dbReference type="Proteomes" id="UP001558652">
    <property type="component" value="Unassembled WGS sequence"/>
</dbReference>
<evidence type="ECO:0000313" key="5">
    <source>
        <dbReference type="EMBL" id="KAL1117114.1"/>
    </source>
</evidence>
<feature type="region of interest" description="Disordered" evidence="3">
    <location>
        <begin position="1"/>
        <end position="32"/>
    </location>
</feature>
<dbReference type="PANTHER" id="PTHR46116">
    <property type="entry name" value="(E3-INDEPENDENT) E2 UBIQUITIN-CONJUGATING ENZYME"/>
    <property type="match status" value="1"/>
</dbReference>
<feature type="compositionally biased region" description="Low complexity" evidence="3">
    <location>
        <begin position="78"/>
        <end position="91"/>
    </location>
</feature>
<feature type="compositionally biased region" description="Polar residues" evidence="3">
    <location>
        <begin position="14"/>
        <end position="32"/>
    </location>
</feature>
<dbReference type="InterPro" id="IPR016135">
    <property type="entry name" value="UBQ-conjugating_enzyme/RWD"/>
</dbReference>
<dbReference type="SMART" id="SM00212">
    <property type="entry name" value="UBCc"/>
    <property type="match status" value="1"/>
</dbReference>
<evidence type="ECO:0000256" key="3">
    <source>
        <dbReference type="SAM" id="MobiDB-lite"/>
    </source>
</evidence>
<accession>A0ABD0Y0V6</accession>
<keyword evidence="2" id="KW-0833">Ubl conjugation pathway</keyword>
<sequence>MNEEVTAEAEVISGGTQPQPPGSCSSCDQNQQGTVPPHVCNSHVCIKLCSLILTQLVKAHTEVIRRFGGNVGSAMSLSEAADNASPASNSDQTVRPEPDSPTGTNVKSFSIMETAPNSHKFKLTMFQPTDPRNFYRTVRNEIKLLRSSLPTGIWVKGFEDRMDLYSVMIRGPEKTPYEDGLFFFDFQLPPDYPKSPPNCHYVSYCSDRLNPNLYEDGYEKQKGSQQGRENSRMYNEMVVLKLVQAMAKLVAYPQAIFKDEITAHFGQHANKLCERLESWLDVSENYNTTHPLSPTTPTSFKQIHSEVAAVALPEFPLIPASKGFCITLRKTLVHFRNVLGQHVNQRCS</sequence>
<dbReference type="SUPFAM" id="SSF54495">
    <property type="entry name" value="UBC-like"/>
    <property type="match status" value="1"/>
</dbReference>
<dbReference type="Pfam" id="PF00179">
    <property type="entry name" value="UQ_con"/>
    <property type="match status" value="1"/>
</dbReference>
<dbReference type="AlphaFoldDB" id="A0ABD0Y0V6"/>
<evidence type="ECO:0000313" key="6">
    <source>
        <dbReference type="Proteomes" id="UP001558652"/>
    </source>
</evidence>
<evidence type="ECO:0000256" key="2">
    <source>
        <dbReference type="ARBA" id="ARBA00022786"/>
    </source>
</evidence>
<proteinExistence type="predicted"/>
<gene>
    <name evidence="5" type="ORF">AAG570_004442</name>
</gene>
<dbReference type="GO" id="GO:0016740">
    <property type="term" value="F:transferase activity"/>
    <property type="evidence" value="ECO:0007669"/>
    <property type="project" value="UniProtKB-KW"/>
</dbReference>
<protein>
    <recommendedName>
        <fullName evidence="4">UBC core domain-containing protein</fullName>
    </recommendedName>
</protein>
<keyword evidence="1" id="KW-0808">Transferase</keyword>
<dbReference type="CDD" id="cd23837">
    <property type="entry name" value="UBCc_UBE2O"/>
    <property type="match status" value="1"/>
</dbReference>
<dbReference type="EMBL" id="JBFDAA010000016">
    <property type="protein sequence ID" value="KAL1117114.1"/>
    <property type="molecule type" value="Genomic_DNA"/>
</dbReference>
<reference evidence="5 6" key="1">
    <citation type="submission" date="2024-07" db="EMBL/GenBank/DDBJ databases">
        <title>Chromosome-level genome assembly of the water stick insect Ranatra chinensis (Heteroptera: Nepidae).</title>
        <authorList>
            <person name="Liu X."/>
        </authorList>
    </citation>
    <scope>NUCLEOTIDE SEQUENCE [LARGE SCALE GENOMIC DNA]</scope>
    <source>
        <strain evidence="5">Cailab_2021Rc</strain>
        <tissue evidence="5">Muscle</tissue>
    </source>
</reference>
<feature type="domain" description="UBC core" evidence="4">
    <location>
        <begin position="133"/>
        <end position="291"/>
    </location>
</feature>
<dbReference type="InterPro" id="IPR000608">
    <property type="entry name" value="UBC"/>
</dbReference>
<evidence type="ECO:0000259" key="4">
    <source>
        <dbReference type="PROSITE" id="PS50127"/>
    </source>
</evidence>
<comment type="caution">
    <text evidence="5">The sequence shown here is derived from an EMBL/GenBank/DDBJ whole genome shotgun (WGS) entry which is preliminary data.</text>
</comment>
<keyword evidence="6" id="KW-1185">Reference proteome</keyword>
<dbReference type="PROSITE" id="PS50127">
    <property type="entry name" value="UBC_2"/>
    <property type="match status" value="1"/>
</dbReference>
<evidence type="ECO:0000256" key="1">
    <source>
        <dbReference type="ARBA" id="ARBA00022679"/>
    </source>
</evidence>